<keyword evidence="1" id="KW-0812">Transmembrane</keyword>
<organism evidence="2 3">
    <name type="scientific">Nocardia vinacea</name>
    <dbReference type="NCBI Taxonomy" id="96468"/>
    <lineage>
        <taxon>Bacteria</taxon>
        <taxon>Bacillati</taxon>
        <taxon>Actinomycetota</taxon>
        <taxon>Actinomycetes</taxon>
        <taxon>Mycobacteriales</taxon>
        <taxon>Nocardiaceae</taxon>
        <taxon>Nocardia</taxon>
    </lineage>
</organism>
<feature type="transmembrane region" description="Helical" evidence="1">
    <location>
        <begin position="73"/>
        <end position="106"/>
    </location>
</feature>
<dbReference type="RefSeq" id="WP_040696923.1">
    <property type="nucleotide sequence ID" value="NZ_CP109149.1"/>
</dbReference>
<protein>
    <submittedName>
        <fullName evidence="2">DUF4190 domain-containing protein</fullName>
    </submittedName>
</protein>
<accession>A0ABZ1Z8R4</accession>
<evidence type="ECO:0000256" key="1">
    <source>
        <dbReference type="SAM" id="Phobius"/>
    </source>
</evidence>
<sequence length="112" mass="11625">MNYPPPPQYGSPYGYPAYGPPQDHPQAITIMILGILGLLLCQFLGPVAWVMGKKALNEIDASGGAIGGRGSVQAGYICGMIASILLILTILFIILMVVLAAVGVLGSSSSTY</sequence>
<keyword evidence="1" id="KW-1133">Transmembrane helix</keyword>
<reference evidence="2" key="1">
    <citation type="submission" date="2022-10" db="EMBL/GenBank/DDBJ databases">
        <title>The complete genomes of actinobacterial strains from the NBC collection.</title>
        <authorList>
            <person name="Joergensen T.S."/>
            <person name="Alvarez Arevalo M."/>
            <person name="Sterndorff E.B."/>
            <person name="Faurdal D."/>
            <person name="Vuksanovic O."/>
            <person name="Mourched A.-S."/>
            <person name="Charusanti P."/>
            <person name="Shaw S."/>
            <person name="Blin K."/>
            <person name="Weber T."/>
        </authorList>
    </citation>
    <scope>NUCLEOTIDE SEQUENCE</scope>
    <source>
        <strain evidence="2">NBC_01482</strain>
    </source>
</reference>
<proteinExistence type="predicted"/>
<name>A0ABZ1Z8R4_9NOCA</name>
<dbReference type="EMBL" id="CP109441">
    <property type="protein sequence ID" value="WUV50436.1"/>
    <property type="molecule type" value="Genomic_DNA"/>
</dbReference>
<feature type="transmembrane region" description="Helical" evidence="1">
    <location>
        <begin position="28"/>
        <end position="52"/>
    </location>
</feature>
<dbReference type="Proteomes" id="UP001432062">
    <property type="component" value="Chromosome"/>
</dbReference>
<evidence type="ECO:0000313" key="3">
    <source>
        <dbReference type="Proteomes" id="UP001432062"/>
    </source>
</evidence>
<keyword evidence="3" id="KW-1185">Reference proteome</keyword>
<gene>
    <name evidence="2" type="ORF">OG563_20870</name>
</gene>
<keyword evidence="1" id="KW-0472">Membrane</keyword>
<evidence type="ECO:0000313" key="2">
    <source>
        <dbReference type="EMBL" id="WUV50436.1"/>
    </source>
</evidence>